<dbReference type="AlphaFoldDB" id="A0AAW1H594"/>
<feature type="region of interest" description="Disordered" evidence="1">
    <location>
        <begin position="81"/>
        <end position="163"/>
    </location>
</feature>
<evidence type="ECO:0000313" key="3">
    <source>
        <dbReference type="Proteomes" id="UP001443914"/>
    </source>
</evidence>
<dbReference type="PANTHER" id="PTHR33922">
    <property type="entry name" value="OS01G0888066 PROTEIN-RELATED"/>
    <property type="match status" value="1"/>
</dbReference>
<feature type="compositionally biased region" description="Low complexity" evidence="1">
    <location>
        <begin position="107"/>
        <end position="137"/>
    </location>
</feature>
<protein>
    <submittedName>
        <fullName evidence="2">Uncharacterized protein</fullName>
    </submittedName>
</protein>
<feature type="region of interest" description="Disordered" evidence="1">
    <location>
        <begin position="215"/>
        <end position="238"/>
    </location>
</feature>
<name>A0AAW1H594_SAPOF</name>
<feature type="compositionally biased region" description="Polar residues" evidence="1">
    <location>
        <begin position="81"/>
        <end position="97"/>
    </location>
</feature>
<keyword evidence="3" id="KW-1185">Reference proteome</keyword>
<proteinExistence type="predicted"/>
<organism evidence="2 3">
    <name type="scientific">Saponaria officinalis</name>
    <name type="common">Common soapwort</name>
    <name type="synonym">Lychnis saponaria</name>
    <dbReference type="NCBI Taxonomy" id="3572"/>
    <lineage>
        <taxon>Eukaryota</taxon>
        <taxon>Viridiplantae</taxon>
        <taxon>Streptophyta</taxon>
        <taxon>Embryophyta</taxon>
        <taxon>Tracheophyta</taxon>
        <taxon>Spermatophyta</taxon>
        <taxon>Magnoliopsida</taxon>
        <taxon>eudicotyledons</taxon>
        <taxon>Gunneridae</taxon>
        <taxon>Pentapetalae</taxon>
        <taxon>Caryophyllales</taxon>
        <taxon>Caryophyllaceae</taxon>
        <taxon>Caryophylleae</taxon>
        <taxon>Saponaria</taxon>
    </lineage>
</organism>
<evidence type="ECO:0000256" key="1">
    <source>
        <dbReference type="SAM" id="MobiDB-lite"/>
    </source>
</evidence>
<gene>
    <name evidence="2" type="ORF">RND81_13G192700</name>
</gene>
<dbReference type="PANTHER" id="PTHR33922:SF2">
    <property type="entry name" value="OS07G0589600 PROTEIN"/>
    <property type="match status" value="1"/>
</dbReference>
<sequence>MSPKLEFEDEREEEEALSFSNLPITEFIRSNGDEEVEEDKNVSNLDDFDFDFDFGFEMCSADEVISGGQLLPFRHSVSSETGLINNRNSNSKTVSRSDSMDRIGFCSRSGSSRSSSIRSQYSSTSSTSTSSNNTSISVKTIPIPKGRNRNNYFHSHPSPKPQVWATGARAGPTVNNYSAPISKKSTMWDVLRLGLVRAPEIELQDLKQRHRLSNSGKTSFIMPRNTNSHSNNDDDNDRGKISELLLGLQNKKNNGGFFKSCKCSVLAIEPIHTREFGTKINYFGTKVSKNNKFVTNYGRFMKKDEELAEKRVILQEQEEQKQKEKIRQEKKVMSHHHRTFEWLRDLSHANVLNS</sequence>
<evidence type="ECO:0000313" key="2">
    <source>
        <dbReference type="EMBL" id="KAK9670302.1"/>
    </source>
</evidence>
<accession>A0AAW1H594</accession>
<dbReference type="Proteomes" id="UP001443914">
    <property type="component" value="Unassembled WGS sequence"/>
</dbReference>
<reference evidence="2" key="1">
    <citation type="submission" date="2024-03" db="EMBL/GenBank/DDBJ databases">
        <title>WGS assembly of Saponaria officinalis var. Norfolk2.</title>
        <authorList>
            <person name="Jenkins J."/>
            <person name="Shu S."/>
            <person name="Grimwood J."/>
            <person name="Barry K."/>
            <person name="Goodstein D."/>
            <person name="Schmutz J."/>
            <person name="Leebens-Mack J."/>
            <person name="Osbourn A."/>
        </authorList>
    </citation>
    <scope>NUCLEOTIDE SEQUENCE [LARGE SCALE GENOMIC DNA]</scope>
    <source>
        <strain evidence="2">JIC</strain>
    </source>
</reference>
<comment type="caution">
    <text evidence="2">The sequence shown here is derived from an EMBL/GenBank/DDBJ whole genome shotgun (WGS) entry which is preliminary data.</text>
</comment>
<dbReference type="EMBL" id="JBDFQZ010000013">
    <property type="protein sequence ID" value="KAK9670302.1"/>
    <property type="molecule type" value="Genomic_DNA"/>
</dbReference>